<name>A0A1G1TN05_9BACT</name>
<protein>
    <recommendedName>
        <fullName evidence="3">Carboxypeptidase-like regulatory domain-containing protein</fullName>
    </recommendedName>
</protein>
<evidence type="ECO:0008006" key="3">
    <source>
        <dbReference type="Google" id="ProtNLM"/>
    </source>
</evidence>
<gene>
    <name evidence="1" type="ORF">BEN49_16965</name>
</gene>
<sequence>MAVPATAQVTIHGTVRDSLTGKPLPFASVFLLNTTYGVTADQQGAYVLPGIQRGRYDVSASYLGYRLRQRPLLVADATSLTLNFGLLPAPAPLGEVVVRPVNRLADYQLFLRLFLGTSSFAQLCRVRDPGDIRVIFDPDRRRLTARATRPVQVDNGALGYRLTYYDLDFRADITDETVTILTVSRVAFQSLPPLNADGQRRWEANRQKAYRGSYLHFLRSAYAGQLAEEGFLLQRLQRRPNRRRAATDSLVRRWQAAGRNHGSLPDSVWRLLGQSKVLSLVYKPRLPLDSVRTATAGRVWLRFRDLLAVTYENARPDPNFHAPGAITGHPLPSHQESILQLRPPPAVELAPNAVPVAPLSLVTEGYWSFEKMAELLPLDYFPPE</sequence>
<reference evidence="1 2" key="1">
    <citation type="submission" date="2016-08" db="EMBL/GenBank/DDBJ databases">
        <title>Hymenobacter coccineus sp. nov., Hymenobacter lapidarius sp. nov. and Hymenobacter glacialis sp. nov., isolated from Antarctic soil.</title>
        <authorList>
            <person name="Sedlacek I."/>
            <person name="Kralova S."/>
            <person name="Kyrova K."/>
            <person name="Maslanova I."/>
            <person name="Stankova E."/>
            <person name="Vrbovska V."/>
            <person name="Nemec M."/>
            <person name="Bartak M."/>
            <person name="Svec P."/>
            <person name="Busse H.-J."/>
            <person name="Pantucek R."/>
        </authorList>
    </citation>
    <scope>NUCLEOTIDE SEQUENCE [LARGE SCALE GENOMIC DNA]</scope>
    <source>
        <strain evidence="1 2">CCM 8649</strain>
    </source>
</reference>
<accession>A0A1G1TN05</accession>
<comment type="caution">
    <text evidence="1">The sequence shown here is derived from an EMBL/GenBank/DDBJ whole genome shotgun (WGS) entry which is preliminary data.</text>
</comment>
<keyword evidence="2" id="KW-1185">Reference proteome</keyword>
<dbReference type="Pfam" id="PF13620">
    <property type="entry name" value="CarboxypepD_reg"/>
    <property type="match status" value="1"/>
</dbReference>
<dbReference type="InterPro" id="IPR008969">
    <property type="entry name" value="CarboxyPept-like_regulatory"/>
</dbReference>
<dbReference type="EMBL" id="MDZA01000008">
    <property type="protein sequence ID" value="OGX92195.1"/>
    <property type="molecule type" value="Genomic_DNA"/>
</dbReference>
<dbReference type="AlphaFoldDB" id="A0A1G1TN05"/>
<organism evidence="1 2">
    <name type="scientific">Hymenobacter coccineus</name>
    <dbReference type="NCBI Taxonomy" id="1908235"/>
    <lineage>
        <taxon>Bacteria</taxon>
        <taxon>Pseudomonadati</taxon>
        <taxon>Bacteroidota</taxon>
        <taxon>Cytophagia</taxon>
        <taxon>Cytophagales</taxon>
        <taxon>Hymenobacteraceae</taxon>
        <taxon>Hymenobacter</taxon>
    </lineage>
</organism>
<dbReference type="Gene3D" id="2.60.40.1120">
    <property type="entry name" value="Carboxypeptidase-like, regulatory domain"/>
    <property type="match status" value="1"/>
</dbReference>
<dbReference type="Proteomes" id="UP000177506">
    <property type="component" value="Unassembled WGS sequence"/>
</dbReference>
<dbReference type="SUPFAM" id="SSF49464">
    <property type="entry name" value="Carboxypeptidase regulatory domain-like"/>
    <property type="match status" value="1"/>
</dbReference>
<proteinExistence type="predicted"/>
<evidence type="ECO:0000313" key="2">
    <source>
        <dbReference type="Proteomes" id="UP000177506"/>
    </source>
</evidence>
<evidence type="ECO:0000313" key="1">
    <source>
        <dbReference type="EMBL" id="OGX92195.1"/>
    </source>
</evidence>